<keyword evidence="1" id="KW-0229">DNA integration</keyword>
<gene>
    <name evidence="6" type="ORF">SAMN03080614_10993</name>
</gene>
<dbReference type="GO" id="GO:0000150">
    <property type="term" value="F:DNA strand exchange activity"/>
    <property type="evidence" value="ECO:0007669"/>
    <property type="project" value="InterPro"/>
</dbReference>
<accession>A0A1I0CVL3</accession>
<evidence type="ECO:0000259" key="5">
    <source>
        <dbReference type="PROSITE" id="PS51736"/>
    </source>
</evidence>
<dbReference type="AlphaFoldDB" id="A0A1I0CVL3"/>
<name>A0A1I0CVL3_9FIRM</name>
<keyword evidence="3" id="KW-0233">DNA recombination</keyword>
<dbReference type="InterPro" id="IPR006118">
    <property type="entry name" value="Recombinase_CS"/>
</dbReference>
<evidence type="ECO:0000256" key="1">
    <source>
        <dbReference type="ARBA" id="ARBA00022908"/>
    </source>
</evidence>
<dbReference type="PROSITE" id="PS00397">
    <property type="entry name" value="RECOMBINASES_1"/>
    <property type="match status" value="1"/>
</dbReference>
<organism evidence="6 7">
    <name type="scientific">Anaerobranca gottschalkii DSM 13577</name>
    <dbReference type="NCBI Taxonomy" id="1120990"/>
    <lineage>
        <taxon>Bacteria</taxon>
        <taxon>Bacillati</taxon>
        <taxon>Bacillota</taxon>
        <taxon>Clostridia</taxon>
        <taxon>Eubacteriales</taxon>
        <taxon>Proteinivoracaceae</taxon>
        <taxon>Anaerobranca</taxon>
    </lineage>
</organism>
<keyword evidence="2" id="KW-0238">DNA-binding</keyword>
<dbReference type="STRING" id="1120990.SAMN03080614_10993"/>
<evidence type="ECO:0000256" key="3">
    <source>
        <dbReference type="ARBA" id="ARBA00023172"/>
    </source>
</evidence>
<feature type="domain" description="Resolvase/invertase-type recombinase catalytic" evidence="5">
    <location>
        <begin position="22"/>
        <end position="45"/>
    </location>
</feature>
<dbReference type="Gene3D" id="3.40.50.1390">
    <property type="entry name" value="Resolvase, N-terminal catalytic domain"/>
    <property type="match status" value="1"/>
</dbReference>
<dbReference type="Proteomes" id="UP000243819">
    <property type="component" value="Unassembled WGS sequence"/>
</dbReference>
<reference evidence="7" key="1">
    <citation type="submission" date="2016-10" db="EMBL/GenBank/DDBJ databases">
        <authorList>
            <person name="Varghese N."/>
            <person name="Submissions S."/>
        </authorList>
    </citation>
    <scope>NUCLEOTIDE SEQUENCE [LARGE SCALE GENOMIC DNA]</scope>
    <source>
        <strain evidence="7">DSM 13577</strain>
    </source>
</reference>
<dbReference type="GO" id="GO:0003677">
    <property type="term" value="F:DNA binding"/>
    <property type="evidence" value="ECO:0007669"/>
    <property type="project" value="UniProtKB-KW"/>
</dbReference>
<protein>
    <recommendedName>
        <fullName evidence="5">Resolvase/invertase-type recombinase catalytic domain-containing protein</fullName>
    </recommendedName>
</protein>
<evidence type="ECO:0000313" key="7">
    <source>
        <dbReference type="Proteomes" id="UP000243819"/>
    </source>
</evidence>
<dbReference type="InterPro" id="IPR006119">
    <property type="entry name" value="Resolv_N"/>
</dbReference>
<evidence type="ECO:0000256" key="2">
    <source>
        <dbReference type="ARBA" id="ARBA00023125"/>
    </source>
</evidence>
<evidence type="ECO:0000313" key="6">
    <source>
        <dbReference type="EMBL" id="SET23792.1"/>
    </source>
</evidence>
<feature type="non-terminal residue" evidence="6">
    <location>
        <position position="45"/>
    </location>
</feature>
<evidence type="ECO:0000256" key="4">
    <source>
        <dbReference type="PROSITE-ProRule" id="PRU10137"/>
    </source>
</evidence>
<dbReference type="PROSITE" id="PS51736">
    <property type="entry name" value="RECOMBINASES_3"/>
    <property type="match status" value="1"/>
</dbReference>
<dbReference type="InterPro" id="IPR036162">
    <property type="entry name" value="Resolvase-like_N_sf"/>
</dbReference>
<sequence>MVDIIMTKTVYINYFNKGVERKTYIYARVSTPKQKADLDNQIQLL</sequence>
<dbReference type="EMBL" id="FOIF01000099">
    <property type="protein sequence ID" value="SET23792.1"/>
    <property type="molecule type" value="Genomic_DNA"/>
</dbReference>
<keyword evidence="7" id="KW-1185">Reference proteome</keyword>
<feature type="active site" description="O-(5'-phospho-DNA)-serine intermediate" evidence="4">
    <location>
        <position position="30"/>
    </location>
</feature>
<proteinExistence type="predicted"/>
<dbReference type="GO" id="GO:0015074">
    <property type="term" value="P:DNA integration"/>
    <property type="evidence" value="ECO:0007669"/>
    <property type="project" value="UniProtKB-KW"/>
</dbReference>